<dbReference type="InterPro" id="IPR039424">
    <property type="entry name" value="SBP_5"/>
</dbReference>
<dbReference type="PANTHER" id="PTHR30290:SF9">
    <property type="entry name" value="OLIGOPEPTIDE-BINDING PROTEIN APPA"/>
    <property type="match status" value="1"/>
</dbReference>
<sequence length="814" mass="90734">MKIATLAVAAVMVSSVALFAAGCGKKTEDTGSYTYREATTSLPTNWNPHSWESNTDGALMAYVTSPLVDMSILNSEEKTYQWVYEMATSVKDVTAANQTDLTKYGVTLPAGQTASNTTSGYVFEIELREGAAWENGEAITADDYVYSMQQLVDPEMLNYRANLYIANESELAGAYNYYYSLQTEIFTAVADLGDYESMEAAVEDGLDVVIDMWNLWGLQGALDADGNECPQYVSISNTTKYRDPAVAEGEEGDWISASEIYAQNAGMLTVGSEYDGVYIGVIVENDNTDTTWDNVGFYKVDDYTVRYVTQSYVDLNTFMTSLTSNWLVYEDLYEELKETVGDLVVTTYGTSKETTMSYGPYKIDSIDTGRQMKFSQNANWYGWDRDEDGKIVTDDYGNYVSTTEFLVDGEHVRQYMTTNIQIDVMTEDTQELAFFRGELTTWNPPADQLGDYAMSDYLYQEDETYTLSLFFNTDLDALKAMDKAGTNTNGVVVSNYNFRKAMSLAIDRSAFCEASPGYKPAYSLMNEQYYYDIYNDPNSVYRYSEPAMQAICNLYGVEYGEGTPYATLEDAYNSITGYNATEAHDLLAKACDELVAAGLYTKGQPINISIAWSQGTLGSDDYAQIAVLNQNINAAAKDTGFGTITFTAVGNMQSPNPYDAVPQGVYAIGCGAWGGAFLYPFRNFQVYMDPDQYSINEAACWDPTTEMLTLTIGGEEVTMTWQAWSNSISGSGVYAQASNEVKLEITAQLEEAYLNLYYRIPICNTVLSYLLSQQCSYYTENYHVLYGFGGLRLMTYNYTDTEWFAAIDAGEIEY</sequence>
<feature type="signal peptide" evidence="4">
    <location>
        <begin position="1"/>
        <end position="20"/>
    </location>
</feature>
<name>A0A9D1MKN7_9FIRM</name>
<feature type="domain" description="Solute-binding protein family 5" evidence="5">
    <location>
        <begin position="293"/>
        <end position="625"/>
    </location>
</feature>
<accession>A0A9D1MKN7</accession>
<dbReference type="PANTHER" id="PTHR30290">
    <property type="entry name" value="PERIPLASMIC BINDING COMPONENT OF ABC TRANSPORTER"/>
    <property type="match status" value="1"/>
</dbReference>
<comment type="similarity">
    <text evidence="1">Belongs to the bacterial solute-binding protein 5 family.</text>
</comment>
<feature type="chain" id="PRO_5039192131" description="Solute-binding protein family 5 domain-containing protein" evidence="4">
    <location>
        <begin position="21"/>
        <end position="814"/>
    </location>
</feature>
<evidence type="ECO:0000313" key="6">
    <source>
        <dbReference type="EMBL" id="HIU61799.1"/>
    </source>
</evidence>
<evidence type="ECO:0000313" key="7">
    <source>
        <dbReference type="Proteomes" id="UP000824110"/>
    </source>
</evidence>
<reference evidence="6" key="2">
    <citation type="journal article" date="2021" name="PeerJ">
        <title>Extensive microbial diversity within the chicken gut microbiome revealed by metagenomics and culture.</title>
        <authorList>
            <person name="Gilroy R."/>
            <person name="Ravi A."/>
            <person name="Getino M."/>
            <person name="Pursley I."/>
            <person name="Horton D.L."/>
            <person name="Alikhan N.F."/>
            <person name="Baker D."/>
            <person name="Gharbi K."/>
            <person name="Hall N."/>
            <person name="Watson M."/>
            <person name="Adriaenssens E.M."/>
            <person name="Foster-Nyarko E."/>
            <person name="Jarju S."/>
            <person name="Secka A."/>
            <person name="Antonio M."/>
            <person name="Oren A."/>
            <person name="Chaudhuri R.R."/>
            <person name="La Ragione R."/>
            <person name="Hildebrand F."/>
            <person name="Pallen M.J."/>
        </authorList>
    </citation>
    <scope>NUCLEOTIDE SEQUENCE</scope>
    <source>
        <strain evidence="6">CHK195-12923</strain>
    </source>
</reference>
<dbReference type="GO" id="GO:1904680">
    <property type="term" value="F:peptide transmembrane transporter activity"/>
    <property type="evidence" value="ECO:0007669"/>
    <property type="project" value="TreeGrafter"/>
</dbReference>
<dbReference type="Pfam" id="PF00496">
    <property type="entry name" value="SBP_bac_5"/>
    <property type="match status" value="1"/>
</dbReference>
<evidence type="ECO:0000259" key="5">
    <source>
        <dbReference type="Pfam" id="PF00496"/>
    </source>
</evidence>
<gene>
    <name evidence="6" type="ORF">IAB69_04040</name>
</gene>
<evidence type="ECO:0000256" key="2">
    <source>
        <dbReference type="ARBA" id="ARBA00022448"/>
    </source>
</evidence>
<dbReference type="SUPFAM" id="SSF53850">
    <property type="entry name" value="Periplasmic binding protein-like II"/>
    <property type="match status" value="1"/>
</dbReference>
<dbReference type="Gene3D" id="3.10.105.10">
    <property type="entry name" value="Dipeptide-binding Protein, Domain 3"/>
    <property type="match status" value="1"/>
</dbReference>
<dbReference type="PROSITE" id="PS51257">
    <property type="entry name" value="PROKAR_LIPOPROTEIN"/>
    <property type="match status" value="1"/>
</dbReference>
<evidence type="ECO:0000256" key="4">
    <source>
        <dbReference type="SAM" id="SignalP"/>
    </source>
</evidence>
<reference evidence="6" key="1">
    <citation type="submission" date="2020-10" db="EMBL/GenBank/DDBJ databases">
        <authorList>
            <person name="Gilroy R."/>
        </authorList>
    </citation>
    <scope>NUCLEOTIDE SEQUENCE</scope>
    <source>
        <strain evidence="6">CHK195-12923</strain>
    </source>
</reference>
<dbReference type="Proteomes" id="UP000824110">
    <property type="component" value="Unassembled WGS sequence"/>
</dbReference>
<dbReference type="Gene3D" id="3.40.190.10">
    <property type="entry name" value="Periplasmic binding protein-like II"/>
    <property type="match status" value="1"/>
</dbReference>
<dbReference type="AlphaFoldDB" id="A0A9D1MKN7"/>
<keyword evidence="3 4" id="KW-0732">Signal</keyword>
<proteinExistence type="inferred from homology"/>
<keyword evidence="2" id="KW-0813">Transport</keyword>
<dbReference type="InterPro" id="IPR000914">
    <property type="entry name" value="SBP_5_dom"/>
</dbReference>
<organism evidence="6 7">
    <name type="scientific">Candidatus Coproplasma excrementigallinarum</name>
    <dbReference type="NCBI Taxonomy" id="2840747"/>
    <lineage>
        <taxon>Bacteria</taxon>
        <taxon>Bacillati</taxon>
        <taxon>Bacillota</taxon>
        <taxon>Clostridia</taxon>
        <taxon>Eubacteriales</taxon>
        <taxon>Candidatus Coproplasma</taxon>
    </lineage>
</organism>
<dbReference type="GO" id="GO:0015833">
    <property type="term" value="P:peptide transport"/>
    <property type="evidence" value="ECO:0007669"/>
    <property type="project" value="TreeGrafter"/>
</dbReference>
<dbReference type="Gene3D" id="3.90.76.10">
    <property type="entry name" value="Dipeptide-binding Protein, Domain 1"/>
    <property type="match status" value="1"/>
</dbReference>
<protein>
    <recommendedName>
        <fullName evidence="5">Solute-binding protein family 5 domain-containing protein</fullName>
    </recommendedName>
</protein>
<dbReference type="EMBL" id="DVNE01000039">
    <property type="protein sequence ID" value="HIU61799.1"/>
    <property type="molecule type" value="Genomic_DNA"/>
</dbReference>
<evidence type="ECO:0000256" key="3">
    <source>
        <dbReference type="ARBA" id="ARBA00022729"/>
    </source>
</evidence>
<comment type="caution">
    <text evidence="6">The sequence shown here is derived from an EMBL/GenBank/DDBJ whole genome shotgun (WGS) entry which is preliminary data.</text>
</comment>
<evidence type="ECO:0000256" key="1">
    <source>
        <dbReference type="ARBA" id="ARBA00005695"/>
    </source>
</evidence>